<dbReference type="Proteomes" id="UP000291758">
    <property type="component" value="Chromosome"/>
</dbReference>
<feature type="compositionally biased region" description="Low complexity" evidence="3">
    <location>
        <begin position="144"/>
        <end position="160"/>
    </location>
</feature>
<dbReference type="Pfam" id="PF13490">
    <property type="entry name" value="zf-HC2"/>
    <property type="match status" value="1"/>
</dbReference>
<evidence type="ECO:0000256" key="2">
    <source>
        <dbReference type="ARBA" id="ARBA00023163"/>
    </source>
</evidence>
<dbReference type="InterPro" id="IPR041916">
    <property type="entry name" value="Anti_sigma_zinc_sf"/>
</dbReference>
<name>A0A4P6EM48_9MICO</name>
<dbReference type="OrthoDB" id="5242431at2"/>
<feature type="compositionally biased region" description="Gly residues" evidence="3">
    <location>
        <begin position="68"/>
        <end position="88"/>
    </location>
</feature>
<dbReference type="RefSeq" id="WP_129205070.1">
    <property type="nucleotide sequence ID" value="NZ_CP035495.1"/>
</dbReference>
<accession>A0A4P6EM48</accession>
<feature type="region of interest" description="Disordered" evidence="3">
    <location>
        <begin position="64"/>
        <end position="97"/>
    </location>
</feature>
<feature type="domain" description="Putative zinc-finger" evidence="5">
    <location>
        <begin position="11"/>
        <end position="37"/>
    </location>
</feature>
<keyword evidence="4" id="KW-1133">Transmembrane helix</keyword>
<feature type="region of interest" description="Disordered" evidence="3">
    <location>
        <begin position="144"/>
        <end position="166"/>
    </location>
</feature>
<organism evidence="6 7">
    <name type="scientific">Xylanimonas allomyrinae</name>
    <dbReference type="NCBI Taxonomy" id="2509459"/>
    <lineage>
        <taxon>Bacteria</taxon>
        <taxon>Bacillati</taxon>
        <taxon>Actinomycetota</taxon>
        <taxon>Actinomycetes</taxon>
        <taxon>Micrococcales</taxon>
        <taxon>Promicromonosporaceae</taxon>
        <taxon>Xylanimonas</taxon>
    </lineage>
</organism>
<keyword evidence="2" id="KW-0804">Transcription</keyword>
<keyword evidence="1" id="KW-0805">Transcription regulation</keyword>
<feature type="region of interest" description="Disordered" evidence="3">
    <location>
        <begin position="210"/>
        <end position="229"/>
    </location>
</feature>
<keyword evidence="4" id="KW-0472">Membrane</keyword>
<dbReference type="AlphaFoldDB" id="A0A4P6EM48"/>
<gene>
    <name evidence="6" type="ORF">ET495_12460</name>
</gene>
<dbReference type="InterPro" id="IPR027383">
    <property type="entry name" value="Znf_put"/>
</dbReference>
<feature type="transmembrane region" description="Helical" evidence="4">
    <location>
        <begin position="189"/>
        <end position="209"/>
    </location>
</feature>
<sequence>MTTDAYATWDGAYVLGALSPAERDEYEDHLRRCAACARAVAELGELPPLLGMLSAVDAGVRMPDDDAAGGGRGDGGSLRGGSAGGFSADGGSAEDAAEPGVAAAGTAAAGTAAAGTAASGTGASGTAASGTVASGTGTVGPVGASPADAAAARTGDADGAVEPERTGADVVPLARVAAAARRARRRHGALTAAAACALVLAGVAAGSLAGAPRVSGPGDGEPAPTSSVLSRRTVQLVPVGDGSMHADLSVTATPWGTRFDWRCWYALTDGLPTPDGYGSGAVTYQLVLVDRAGSRSVAATWTTSESAAEGLGASSALSIEALDRIEITAAGQDAALASARL</sequence>
<reference evidence="6 7" key="1">
    <citation type="submission" date="2019-01" db="EMBL/GenBank/DDBJ databases">
        <title>Genome sequencing of strain 2JSPR-7.</title>
        <authorList>
            <person name="Heo J."/>
            <person name="Kim S.-J."/>
            <person name="Kim J.-S."/>
            <person name="Hong S.-B."/>
            <person name="Kwon S.-W."/>
        </authorList>
    </citation>
    <scope>NUCLEOTIDE SEQUENCE [LARGE SCALE GENOMIC DNA]</scope>
    <source>
        <strain evidence="6 7">2JSPR-7</strain>
    </source>
</reference>
<dbReference type="Gene3D" id="1.10.10.1320">
    <property type="entry name" value="Anti-sigma factor, zinc-finger domain"/>
    <property type="match status" value="1"/>
</dbReference>
<keyword evidence="4" id="KW-0812">Transmembrane</keyword>
<protein>
    <recommendedName>
        <fullName evidence="5">Putative zinc-finger domain-containing protein</fullName>
    </recommendedName>
</protein>
<dbReference type="EMBL" id="CP035495">
    <property type="protein sequence ID" value="QAY63910.1"/>
    <property type="molecule type" value="Genomic_DNA"/>
</dbReference>
<proteinExistence type="predicted"/>
<evidence type="ECO:0000256" key="3">
    <source>
        <dbReference type="SAM" id="MobiDB-lite"/>
    </source>
</evidence>
<evidence type="ECO:0000256" key="4">
    <source>
        <dbReference type="SAM" id="Phobius"/>
    </source>
</evidence>
<evidence type="ECO:0000313" key="6">
    <source>
        <dbReference type="EMBL" id="QAY63910.1"/>
    </source>
</evidence>
<evidence type="ECO:0000259" key="5">
    <source>
        <dbReference type="Pfam" id="PF13490"/>
    </source>
</evidence>
<keyword evidence="7" id="KW-1185">Reference proteome</keyword>
<evidence type="ECO:0000313" key="7">
    <source>
        <dbReference type="Proteomes" id="UP000291758"/>
    </source>
</evidence>
<evidence type="ECO:0000256" key="1">
    <source>
        <dbReference type="ARBA" id="ARBA00023015"/>
    </source>
</evidence>
<dbReference type="KEGG" id="xyl:ET495_12460"/>